<evidence type="ECO:0000256" key="1">
    <source>
        <dbReference type="SAM" id="MobiDB-lite"/>
    </source>
</evidence>
<sequence>DMASELPEADFVGCPQMTFTKPEADNNNATPRPRGLLGADQSQQQGSTPGSKPPPSAATVNGVAGSTIRPTIRPRN</sequence>
<reference evidence="2" key="1">
    <citation type="journal article" date="2020" name="Fungal Divers.">
        <title>Resolving the Mortierellaceae phylogeny through synthesis of multi-gene phylogenetics and phylogenomics.</title>
        <authorList>
            <person name="Vandepol N."/>
            <person name="Liber J."/>
            <person name="Desiro A."/>
            <person name="Na H."/>
            <person name="Kennedy M."/>
            <person name="Barry K."/>
            <person name="Grigoriev I.V."/>
            <person name="Miller A.N."/>
            <person name="O'Donnell K."/>
            <person name="Stajich J.E."/>
            <person name="Bonito G."/>
        </authorList>
    </citation>
    <scope>NUCLEOTIDE SEQUENCE</scope>
    <source>
        <strain evidence="2">MES-2147</strain>
    </source>
</reference>
<protein>
    <submittedName>
        <fullName evidence="2">Uncharacterized protein</fullName>
    </submittedName>
</protein>
<accession>A0A9P6JCV1</accession>
<dbReference type="Proteomes" id="UP000749646">
    <property type="component" value="Unassembled WGS sequence"/>
</dbReference>
<proteinExistence type="predicted"/>
<dbReference type="EMBL" id="JAAAHW010005945">
    <property type="protein sequence ID" value="KAF9965415.1"/>
    <property type="molecule type" value="Genomic_DNA"/>
</dbReference>
<comment type="caution">
    <text evidence="2">The sequence shown here is derived from an EMBL/GenBank/DDBJ whole genome shotgun (WGS) entry which is preliminary data.</text>
</comment>
<feature type="non-terminal residue" evidence="2">
    <location>
        <position position="76"/>
    </location>
</feature>
<feature type="region of interest" description="Disordered" evidence="1">
    <location>
        <begin position="1"/>
        <end position="76"/>
    </location>
</feature>
<gene>
    <name evidence="2" type="ORF">BGZ65_000743</name>
</gene>
<feature type="non-terminal residue" evidence="2">
    <location>
        <position position="1"/>
    </location>
</feature>
<organism evidence="2 3">
    <name type="scientific">Modicella reniformis</name>
    <dbReference type="NCBI Taxonomy" id="1440133"/>
    <lineage>
        <taxon>Eukaryota</taxon>
        <taxon>Fungi</taxon>
        <taxon>Fungi incertae sedis</taxon>
        <taxon>Mucoromycota</taxon>
        <taxon>Mortierellomycotina</taxon>
        <taxon>Mortierellomycetes</taxon>
        <taxon>Mortierellales</taxon>
        <taxon>Mortierellaceae</taxon>
        <taxon>Modicella</taxon>
    </lineage>
</organism>
<feature type="compositionally biased region" description="Polar residues" evidence="1">
    <location>
        <begin position="40"/>
        <end position="50"/>
    </location>
</feature>
<evidence type="ECO:0000313" key="2">
    <source>
        <dbReference type="EMBL" id="KAF9965415.1"/>
    </source>
</evidence>
<evidence type="ECO:0000313" key="3">
    <source>
        <dbReference type="Proteomes" id="UP000749646"/>
    </source>
</evidence>
<dbReference type="AlphaFoldDB" id="A0A9P6JCV1"/>
<name>A0A9P6JCV1_9FUNG</name>
<keyword evidence="3" id="KW-1185">Reference proteome</keyword>